<dbReference type="SMART" id="SM00151">
    <property type="entry name" value="SWIB"/>
    <property type="match status" value="1"/>
</dbReference>
<dbReference type="Proteomes" id="UP000606974">
    <property type="component" value="Unassembled WGS sequence"/>
</dbReference>
<dbReference type="Pfam" id="PF02201">
    <property type="entry name" value="SWIB"/>
    <property type="match status" value="1"/>
</dbReference>
<dbReference type="InterPro" id="IPR036885">
    <property type="entry name" value="SWIB_MDM2_dom_sf"/>
</dbReference>
<dbReference type="SUPFAM" id="SSF47592">
    <property type="entry name" value="SWIB/MDM2 domain"/>
    <property type="match status" value="1"/>
</dbReference>
<dbReference type="OrthoDB" id="10263741at2759"/>
<feature type="compositionally biased region" description="Polar residues" evidence="1">
    <location>
        <begin position="33"/>
        <end position="49"/>
    </location>
</feature>
<gene>
    <name evidence="3" type="ORF">GJ744_011982</name>
</gene>
<accession>A0A8H7AR89</accession>
<evidence type="ECO:0000313" key="3">
    <source>
        <dbReference type="EMBL" id="KAF7512879.1"/>
    </source>
</evidence>
<dbReference type="CDD" id="cd10568">
    <property type="entry name" value="SWIB_like"/>
    <property type="match status" value="1"/>
</dbReference>
<dbReference type="EMBL" id="JAACFV010000009">
    <property type="protein sequence ID" value="KAF7512879.1"/>
    <property type="molecule type" value="Genomic_DNA"/>
</dbReference>
<dbReference type="AlphaFoldDB" id="A0A8H7AR89"/>
<dbReference type="InterPro" id="IPR003121">
    <property type="entry name" value="SWIB_MDM2_domain"/>
</dbReference>
<evidence type="ECO:0000259" key="2">
    <source>
        <dbReference type="PROSITE" id="PS51925"/>
    </source>
</evidence>
<feature type="compositionally biased region" description="Acidic residues" evidence="1">
    <location>
        <begin position="165"/>
        <end position="182"/>
    </location>
</feature>
<proteinExistence type="predicted"/>
<sequence length="488" mass="55656">MNPAMHNAYRQYPQAQGRSPAAARRPGPVPVGSHTQPHPSIVSQQQAQRNVHVEHQLAQRRSKKPNDRNMPEGLEEVTIGDGVQQYKELRDVERQLDYAMMRKRLEIGDSIHRMNKRQRTMRLWISNTVENQPWQERGLDSDAFDFGTGVDGTYRVKIEGRLIDDDSEDPTNNDDEEEEPSEDTPMPEAPEKAPKGKTRKRLSQFFKAINVEYDRSRTMSAEPSQIEWKKQPGSAEFDCIEFERKGDENMNVTIGLTRADSPERFRLSKSLSDVLDSDEEDKTGAVLGIWDYVKAMGLQEDEEKRAVRCDDRLRAIFGTDTVYFPQIPERLIPHLLPLHPIKLPYTIRVDSAYQSSPQPTIYDIRVTVDDPLQAKMLAMTQNPEYPATLRQISQLDDHLAMTIQALAQSKAKHSFYKSMQSDPVNFVKRWMSSQKRDLEVILGEATRGGGEDGSAPEFQRGGSEGVWGTQVVKEAVRYKLAKDMTAKR</sequence>
<feature type="domain" description="DM2" evidence="2">
    <location>
        <begin position="260"/>
        <end position="337"/>
    </location>
</feature>
<name>A0A8H7AR89_9EURO</name>
<dbReference type="Gene3D" id="1.10.245.10">
    <property type="entry name" value="SWIB/MDM2 domain"/>
    <property type="match status" value="1"/>
</dbReference>
<keyword evidence="4" id="KW-1185">Reference proteome</keyword>
<comment type="caution">
    <text evidence="3">The sequence shown here is derived from an EMBL/GenBank/DDBJ whole genome shotgun (WGS) entry which is preliminary data.</text>
</comment>
<dbReference type="PROSITE" id="PS51925">
    <property type="entry name" value="SWIB_MDM2"/>
    <property type="match status" value="1"/>
</dbReference>
<reference evidence="3" key="1">
    <citation type="submission" date="2020-02" db="EMBL/GenBank/DDBJ databases">
        <authorList>
            <person name="Palmer J.M."/>
        </authorList>
    </citation>
    <scope>NUCLEOTIDE SEQUENCE</scope>
    <source>
        <strain evidence="3">EPUS1.4</strain>
        <tissue evidence="3">Thallus</tissue>
    </source>
</reference>
<protein>
    <recommendedName>
        <fullName evidence="2">DM2 domain-containing protein</fullName>
    </recommendedName>
</protein>
<feature type="compositionally biased region" description="Low complexity" evidence="1">
    <location>
        <begin position="13"/>
        <end position="32"/>
    </location>
</feature>
<feature type="region of interest" description="Disordered" evidence="1">
    <location>
        <begin position="158"/>
        <end position="200"/>
    </location>
</feature>
<evidence type="ECO:0000256" key="1">
    <source>
        <dbReference type="SAM" id="MobiDB-lite"/>
    </source>
</evidence>
<dbReference type="PANTHER" id="PTHR13844">
    <property type="entry name" value="SWI/SNF-RELATED MATRIX-ASSOCIATED ACTIN-DEPENDENT REGULATOR OF CHROMATIN SUBFAMILY D"/>
    <property type="match status" value="1"/>
</dbReference>
<feature type="region of interest" description="Disordered" evidence="1">
    <location>
        <begin position="1"/>
        <end position="76"/>
    </location>
</feature>
<organism evidence="3 4">
    <name type="scientific">Endocarpon pusillum</name>
    <dbReference type="NCBI Taxonomy" id="364733"/>
    <lineage>
        <taxon>Eukaryota</taxon>
        <taxon>Fungi</taxon>
        <taxon>Dikarya</taxon>
        <taxon>Ascomycota</taxon>
        <taxon>Pezizomycotina</taxon>
        <taxon>Eurotiomycetes</taxon>
        <taxon>Chaetothyriomycetidae</taxon>
        <taxon>Verrucariales</taxon>
        <taxon>Verrucariaceae</taxon>
        <taxon>Endocarpon</taxon>
    </lineage>
</organism>
<dbReference type="InterPro" id="IPR019835">
    <property type="entry name" value="SWIB_domain"/>
</dbReference>
<evidence type="ECO:0000313" key="4">
    <source>
        <dbReference type="Proteomes" id="UP000606974"/>
    </source>
</evidence>